<dbReference type="GeneID" id="27343317"/>
<dbReference type="AlphaFoldDB" id="A0A0D2CMY8"/>
<reference evidence="1 2" key="1">
    <citation type="submission" date="2015-01" db="EMBL/GenBank/DDBJ databases">
        <title>The Genome Sequence of Cladophialophora immunda CBS83496.</title>
        <authorList>
            <consortium name="The Broad Institute Genomics Platform"/>
            <person name="Cuomo C."/>
            <person name="de Hoog S."/>
            <person name="Gorbushina A."/>
            <person name="Stielow B."/>
            <person name="Teixiera M."/>
            <person name="Abouelleil A."/>
            <person name="Chapman S.B."/>
            <person name="Priest M."/>
            <person name="Young S.K."/>
            <person name="Wortman J."/>
            <person name="Nusbaum C."/>
            <person name="Birren B."/>
        </authorList>
    </citation>
    <scope>NUCLEOTIDE SEQUENCE [LARGE SCALE GENOMIC DNA]</scope>
    <source>
        <strain evidence="1 2">CBS 83496</strain>
    </source>
</reference>
<keyword evidence="2" id="KW-1185">Reference proteome</keyword>
<name>A0A0D2CMY8_9EURO</name>
<accession>A0A0D2CMY8</accession>
<evidence type="ECO:0000313" key="1">
    <source>
        <dbReference type="EMBL" id="KIW32593.1"/>
    </source>
</evidence>
<dbReference type="Proteomes" id="UP000054466">
    <property type="component" value="Unassembled WGS sequence"/>
</dbReference>
<gene>
    <name evidence="1" type="ORF">PV07_04123</name>
</gene>
<proteinExistence type="predicted"/>
<dbReference type="VEuPathDB" id="FungiDB:PV07_04123"/>
<organism evidence="1 2">
    <name type="scientific">Cladophialophora immunda</name>
    <dbReference type="NCBI Taxonomy" id="569365"/>
    <lineage>
        <taxon>Eukaryota</taxon>
        <taxon>Fungi</taxon>
        <taxon>Dikarya</taxon>
        <taxon>Ascomycota</taxon>
        <taxon>Pezizomycotina</taxon>
        <taxon>Eurotiomycetes</taxon>
        <taxon>Chaetothyriomycetidae</taxon>
        <taxon>Chaetothyriales</taxon>
        <taxon>Herpotrichiellaceae</taxon>
        <taxon>Cladophialophora</taxon>
    </lineage>
</organism>
<dbReference type="RefSeq" id="XP_016252809.1">
    <property type="nucleotide sequence ID" value="XM_016390907.1"/>
</dbReference>
<sequence length="172" mass="18959">MRPLLKLKFVRTTVKAKGAEINISGVSSDHKTMVAFYSNARADATAVDEGRLTWSELVFQRYSELAGPDVNKLESVVRCSVSNPGTINTLKKAFQDMGKPYETDGEKIIFHANAPAGSAEQQAFDAILRTDNVRGVNWMLADHHNAFGKKQIISVTVWPDEALDTFMLISIG</sequence>
<dbReference type="STRING" id="569365.A0A0D2CMY8"/>
<evidence type="ECO:0000313" key="2">
    <source>
        <dbReference type="Proteomes" id="UP000054466"/>
    </source>
</evidence>
<protein>
    <submittedName>
        <fullName evidence="1">Uncharacterized protein</fullName>
    </submittedName>
</protein>
<dbReference type="OrthoDB" id="4174411at2759"/>
<dbReference type="EMBL" id="KN847041">
    <property type="protein sequence ID" value="KIW32593.1"/>
    <property type="molecule type" value="Genomic_DNA"/>
</dbReference>
<dbReference type="HOGENOM" id="CLU_1555072_0_0_1"/>